<keyword evidence="3" id="KW-1185">Reference proteome</keyword>
<organism evidence="2 3">
    <name type="scientific">Ascobolus immersus RN42</name>
    <dbReference type="NCBI Taxonomy" id="1160509"/>
    <lineage>
        <taxon>Eukaryota</taxon>
        <taxon>Fungi</taxon>
        <taxon>Dikarya</taxon>
        <taxon>Ascomycota</taxon>
        <taxon>Pezizomycotina</taxon>
        <taxon>Pezizomycetes</taxon>
        <taxon>Pezizales</taxon>
        <taxon>Ascobolaceae</taxon>
        <taxon>Ascobolus</taxon>
    </lineage>
</organism>
<dbReference type="SUPFAM" id="SSF89095">
    <property type="entry name" value="GatB/YqeY motif"/>
    <property type="match status" value="1"/>
</dbReference>
<proteinExistence type="inferred from homology"/>
<dbReference type="Gene3D" id="1.10.1510.10">
    <property type="entry name" value="Uncharacterised protein YqeY/AIM41 PF09424, N-terminal domain"/>
    <property type="match status" value="1"/>
</dbReference>
<dbReference type="InterPro" id="IPR003789">
    <property type="entry name" value="Asn/Gln_tRNA_amidoTrase-B-like"/>
</dbReference>
<dbReference type="PANTHER" id="PTHR28055">
    <property type="entry name" value="ALTERED INHERITANCE OF MITOCHONDRIA PROTEIN 41, MITOCHONDRIAL"/>
    <property type="match status" value="1"/>
</dbReference>
<dbReference type="STRING" id="1160509.A0A3N4H8X7"/>
<dbReference type="Pfam" id="PF09424">
    <property type="entry name" value="YqeY"/>
    <property type="match status" value="1"/>
</dbReference>
<gene>
    <name evidence="1" type="primary">AIM41</name>
    <name evidence="2" type="ORF">BJ508DRAFT_420007</name>
</gene>
<dbReference type="InterPro" id="IPR023168">
    <property type="entry name" value="GatB_Yqey_C_2"/>
</dbReference>
<protein>
    <recommendedName>
        <fullName evidence="1">Altered inheritance of mitochondria protein 41</fullName>
    </recommendedName>
</protein>
<dbReference type="GO" id="GO:0016884">
    <property type="term" value="F:carbon-nitrogen ligase activity, with glutamine as amido-N-donor"/>
    <property type="evidence" value="ECO:0007669"/>
    <property type="project" value="UniProtKB-UniRule"/>
</dbReference>
<name>A0A3N4H8X7_ASCIM</name>
<dbReference type="InterPro" id="IPR042184">
    <property type="entry name" value="YqeY/Aim41_N"/>
</dbReference>
<dbReference type="InterPro" id="IPR019004">
    <property type="entry name" value="YqeY/Aim41"/>
</dbReference>
<dbReference type="AlphaFoldDB" id="A0A3N4H8X7"/>
<evidence type="ECO:0000256" key="1">
    <source>
        <dbReference type="RuleBase" id="RU365099"/>
    </source>
</evidence>
<comment type="similarity">
    <text evidence="1">Belongs to the AIM41 family.</text>
</comment>
<accession>A0A3N4H8X7</accession>
<dbReference type="EMBL" id="ML119963">
    <property type="protein sequence ID" value="RPA71172.1"/>
    <property type="molecule type" value="Genomic_DNA"/>
</dbReference>
<reference evidence="2 3" key="1">
    <citation type="journal article" date="2018" name="Nat. Ecol. Evol.">
        <title>Pezizomycetes genomes reveal the molecular basis of ectomycorrhizal truffle lifestyle.</title>
        <authorList>
            <person name="Murat C."/>
            <person name="Payen T."/>
            <person name="Noel B."/>
            <person name="Kuo A."/>
            <person name="Morin E."/>
            <person name="Chen J."/>
            <person name="Kohler A."/>
            <person name="Krizsan K."/>
            <person name="Balestrini R."/>
            <person name="Da Silva C."/>
            <person name="Montanini B."/>
            <person name="Hainaut M."/>
            <person name="Levati E."/>
            <person name="Barry K.W."/>
            <person name="Belfiori B."/>
            <person name="Cichocki N."/>
            <person name="Clum A."/>
            <person name="Dockter R.B."/>
            <person name="Fauchery L."/>
            <person name="Guy J."/>
            <person name="Iotti M."/>
            <person name="Le Tacon F."/>
            <person name="Lindquist E.A."/>
            <person name="Lipzen A."/>
            <person name="Malagnac F."/>
            <person name="Mello A."/>
            <person name="Molinier V."/>
            <person name="Miyauchi S."/>
            <person name="Poulain J."/>
            <person name="Riccioni C."/>
            <person name="Rubini A."/>
            <person name="Sitrit Y."/>
            <person name="Splivallo R."/>
            <person name="Traeger S."/>
            <person name="Wang M."/>
            <person name="Zifcakova L."/>
            <person name="Wipf D."/>
            <person name="Zambonelli A."/>
            <person name="Paolocci F."/>
            <person name="Nowrousian M."/>
            <person name="Ottonello S."/>
            <person name="Baldrian P."/>
            <person name="Spatafora J.W."/>
            <person name="Henrissat B."/>
            <person name="Nagy L.G."/>
            <person name="Aury J.M."/>
            <person name="Wincker P."/>
            <person name="Grigoriev I.V."/>
            <person name="Bonfante P."/>
            <person name="Martin F.M."/>
        </authorList>
    </citation>
    <scope>NUCLEOTIDE SEQUENCE [LARGE SCALE GENOMIC DNA]</scope>
    <source>
        <strain evidence="2 3">RN42</strain>
    </source>
</reference>
<comment type="subcellular location">
    <subcellularLocation>
        <location evidence="1">Mitochondrion</location>
    </subcellularLocation>
</comment>
<dbReference type="Proteomes" id="UP000275078">
    <property type="component" value="Unassembled WGS sequence"/>
</dbReference>
<sequence>MRAKEKVRLDVLRSLLSEITNSTKSPTSNHTGPITDSVVLKYMQKALQTAQTSLADYTAAGRQDLMDKQEGQIKVLQEYLAMVKVASKEDIEKVVEAVIKVAKEEGKGVFGEVMKETLKRLEGRNAVPRVVSEVVREALAKL</sequence>
<evidence type="ECO:0000313" key="2">
    <source>
        <dbReference type="EMBL" id="RPA71172.1"/>
    </source>
</evidence>
<dbReference type="PANTHER" id="PTHR28055:SF1">
    <property type="entry name" value="ALTERED INHERITANCE OF MITOCHONDRIA PROTEIN 41, MITOCHONDRIAL"/>
    <property type="match status" value="1"/>
</dbReference>
<evidence type="ECO:0000313" key="3">
    <source>
        <dbReference type="Proteomes" id="UP000275078"/>
    </source>
</evidence>
<dbReference type="GO" id="GO:0005739">
    <property type="term" value="C:mitochondrion"/>
    <property type="evidence" value="ECO:0007669"/>
    <property type="project" value="UniProtKB-SubCell"/>
</dbReference>
<dbReference type="OrthoDB" id="538640at2759"/>
<keyword evidence="1" id="KW-0496">Mitochondrion</keyword>
<dbReference type="Gene3D" id="1.10.10.410">
    <property type="match status" value="1"/>
</dbReference>